<dbReference type="STRING" id="158189.SpiBuddy_0728"/>
<dbReference type="KEGG" id="sbu:SpiBuddy_0728"/>
<dbReference type="HOGENOM" id="CLU_2496281_0_0_12"/>
<sequence>MKTWRKDQQEVTRDIISRVDIVAFSFSLIEPNKGCYLDHLDGRFGYITLNDALASRYRVFNYKTDALEGSYETLDALLEAGWKVST</sequence>
<keyword evidence="2" id="KW-1185">Reference proteome</keyword>
<reference evidence="2" key="1">
    <citation type="submission" date="2011-02" db="EMBL/GenBank/DDBJ databases">
        <title>Complete sequence of Spirochaeta sp. Buddy.</title>
        <authorList>
            <person name="Lucas S."/>
            <person name="Copeland A."/>
            <person name="Lapidus A."/>
            <person name="Cheng J.-F."/>
            <person name="Goodwin L."/>
            <person name="Pitluck S."/>
            <person name="Zeytun A."/>
            <person name="Detter J.C."/>
            <person name="Han C."/>
            <person name="Tapia R."/>
            <person name="Land M."/>
            <person name="Hauser L."/>
            <person name="Kyrpides N."/>
            <person name="Ivanova N."/>
            <person name="Mikhailova N."/>
            <person name="Pagani I."/>
            <person name="Ritalahti K.M."/>
            <person name="Loeffler F.E."/>
            <person name="Woyke T."/>
        </authorList>
    </citation>
    <scope>NUCLEOTIDE SEQUENCE [LARGE SCALE GENOMIC DNA]</scope>
    <source>
        <strain evidence="2">ATCC BAA-1886 / DSM 22777 / Buddy</strain>
    </source>
</reference>
<dbReference type="Proteomes" id="UP000008466">
    <property type="component" value="Chromosome"/>
</dbReference>
<organism evidence="1 2">
    <name type="scientific">Sphaerochaeta globosa (strain ATCC BAA-1886 / DSM 22777 / Buddy)</name>
    <name type="common">Spirochaeta sp. (strain Buddy)</name>
    <dbReference type="NCBI Taxonomy" id="158189"/>
    <lineage>
        <taxon>Bacteria</taxon>
        <taxon>Pseudomonadati</taxon>
        <taxon>Spirochaetota</taxon>
        <taxon>Spirochaetia</taxon>
        <taxon>Spirochaetales</taxon>
        <taxon>Sphaerochaetaceae</taxon>
        <taxon>Sphaerochaeta</taxon>
    </lineage>
</organism>
<dbReference type="RefSeq" id="WP_013606408.1">
    <property type="nucleotide sequence ID" value="NC_015152.1"/>
</dbReference>
<dbReference type="EMBL" id="CP002541">
    <property type="protein sequence ID" value="ADY12555.1"/>
    <property type="molecule type" value="Genomic_DNA"/>
</dbReference>
<evidence type="ECO:0000313" key="2">
    <source>
        <dbReference type="Proteomes" id="UP000008466"/>
    </source>
</evidence>
<proteinExistence type="predicted"/>
<evidence type="ECO:0000313" key="1">
    <source>
        <dbReference type="EMBL" id="ADY12555.1"/>
    </source>
</evidence>
<dbReference type="OrthoDB" id="371080at2"/>
<accession>F0RY56</accession>
<name>F0RY56_SPHGB</name>
<gene>
    <name evidence="1" type="ordered locus">SpiBuddy_0728</name>
</gene>
<protein>
    <submittedName>
        <fullName evidence="1">Uncharacterized protein</fullName>
    </submittedName>
</protein>
<dbReference type="AlphaFoldDB" id="F0RY56"/>